<sequence>MEERRAKLRAKVALTGHAAFPSAAAEVRCLVINVSNIGACLSFPSGVPVPRMFNLRIGPDPKPHAVRVAWRRASDVGVAFLASRARTPDVIPG</sequence>
<reference evidence="2 3" key="2">
    <citation type="journal article" date="2013" name="Genome Announc.">
        <title>Draft Genome Sequence of Methylobacterium mesophilicum Strain SR1.6/6, Isolated from Citrus sinensis.</title>
        <authorList>
            <person name="Marinho Almeida D."/>
            <person name="Dini-Andreote F."/>
            <person name="Camargo Neves A.A."/>
            <person name="Juca Ramos R.T."/>
            <person name="Andreote F.D."/>
            <person name="Carneiro A.R."/>
            <person name="Oliveira de Souza Lima A."/>
            <person name="Caracciolo Gomes de Sa P.H."/>
            <person name="Ribeiro Barbosa M.S."/>
            <person name="Araujo W.L."/>
            <person name="Silva A."/>
        </authorList>
    </citation>
    <scope>NUCLEOTIDE SEQUENCE [LARGE SCALE GENOMIC DNA]</scope>
    <source>
        <strain evidence="2 3">SR1.6/6</strain>
    </source>
</reference>
<dbReference type="GO" id="GO:0035438">
    <property type="term" value="F:cyclic-di-GMP binding"/>
    <property type="evidence" value="ECO:0007669"/>
    <property type="project" value="InterPro"/>
</dbReference>
<dbReference type="RefSeq" id="WP_010687341.1">
    <property type="nucleotide sequence ID" value="NZ_CP043538.1"/>
</dbReference>
<dbReference type="Proteomes" id="UP000012488">
    <property type="component" value="Chromosome"/>
</dbReference>
<evidence type="ECO:0000313" key="3">
    <source>
        <dbReference type="Proteomes" id="UP000012488"/>
    </source>
</evidence>
<proteinExistence type="predicted"/>
<reference evidence="2 3" key="1">
    <citation type="journal article" date="2012" name="Genet. Mol. Biol.">
        <title>Analysis of 16S rRNA and mxaF genes revealing insights into Methylobacterium niche-specific plant association.</title>
        <authorList>
            <person name="Dourado M.N."/>
            <person name="Andreote F.D."/>
            <person name="Dini-Andreote F."/>
            <person name="Conti R."/>
            <person name="Araujo J.M."/>
            <person name="Araujo W.L."/>
        </authorList>
    </citation>
    <scope>NUCLEOTIDE SEQUENCE [LARGE SCALE GENOMIC DNA]</scope>
    <source>
        <strain evidence="2 3">SR1.6/6</strain>
    </source>
</reference>
<organism evidence="2 3">
    <name type="scientific">Methylobacterium mesophilicum SR1.6/6</name>
    <dbReference type="NCBI Taxonomy" id="908290"/>
    <lineage>
        <taxon>Bacteria</taxon>
        <taxon>Pseudomonadati</taxon>
        <taxon>Pseudomonadota</taxon>
        <taxon>Alphaproteobacteria</taxon>
        <taxon>Hyphomicrobiales</taxon>
        <taxon>Methylobacteriaceae</taxon>
        <taxon>Methylobacterium</taxon>
    </lineage>
</organism>
<evidence type="ECO:0000313" key="2">
    <source>
        <dbReference type="EMBL" id="QGY03767.1"/>
    </source>
</evidence>
<dbReference type="Pfam" id="PF07238">
    <property type="entry name" value="PilZ"/>
    <property type="match status" value="1"/>
</dbReference>
<gene>
    <name evidence="2" type="ORF">MMSR116_19100</name>
</gene>
<name>A0A6B9FMY4_9HYPH</name>
<accession>A0A6B9FMY4</accession>
<feature type="domain" description="PilZ" evidence="1">
    <location>
        <begin position="3"/>
        <end position="82"/>
    </location>
</feature>
<dbReference type="EMBL" id="CP043538">
    <property type="protein sequence ID" value="QGY03767.1"/>
    <property type="molecule type" value="Genomic_DNA"/>
</dbReference>
<dbReference type="OrthoDB" id="7999917at2"/>
<dbReference type="InterPro" id="IPR009875">
    <property type="entry name" value="PilZ_domain"/>
</dbReference>
<dbReference type="SUPFAM" id="SSF141371">
    <property type="entry name" value="PilZ domain-like"/>
    <property type="match status" value="1"/>
</dbReference>
<evidence type="ECO:0000259" key="1">
    <source>
        <dbReference type="Pfam" id="PF07238"/>
    </source>
</evidence>
<dbReference type="AlphaFoldDB" id="A0A6B9FMY4"/>
<protein>
    <recommendedName>
        <fullName evidence="1">PilZ domain-containing protein</fullName>
    </recommendedName>
</protein>
<dbReference type="KEGG" id="mmes:MMSR116_19100"/>